<dbReference type="Gene3D" id="1.10.510.10">
    <property type="entry name" value="Transferase(Phosphotransferase) domain 1"/>
    <property type="match status" value="1"/>
</dbReference>
<feature type="compositionally biased region" description="Pro residues" evidence="1">
    <location>
        <begin position="361"/>
        <end position="371"/>
    </location>
</feature>
<keyword evidence="5" id="KW-1185">Reference proteome</keyword>
<dbReference type="Gene3D" id="3.30.200.20">
    <property type="entry name" value="Phosphorylase Kinase, domain 1"/>
    <property type="match status" value="1"/>
</dbReference>
<feature type="domain" description="Protein kinase" evidence="2">
    <location>
        <begin position="1"/>
        <end position="267"/>
    </location>
</feature>
<dbReference type="OrthoDB" id="10045021at2759"/>
<sequence length="439" mass="50402">MKKLADIADSMSMSLREMEIFLEKFFKSIKHPNFLPFETLDLNFEKNRILFIQDYSRDGSLRDHLHKNNPNDIWEIKSSQKSTNSIALKNIKEYSNQILNVLIYLKQNFLMPFDNLHSGNVILAYKKKICLLTGYENSFFFAKTRSDKINEESFDKLRKKYLIQVTDSDGTSMRKAKSDIEIKRLIETIRFGLLIVEMCIGNEQPDLLPSEDLISSLKTFYNDRDFDQIKNCLYFLFFNRTGLGHDEKFKNKFLLPTLEQIAEHEFFSISKFKTPNLSGSALEPEQIEFLNYMTGKLEIKIKKLRRKSSLAMNQFSNKKQLSSINEASFEITEEKNENKSIQSSTNIPNSVLEQNITSVPVPTPPPPPPPISSNTILSSGPPPPAPPPPPALNILHNPPSQPSDDSDRSALLGDIRKGMKLKKAFTTFKLFTFLDRILQ</sequence>
<reference evidence="4 5" key="1">
    <citation type="journal article" date="2018" name="Sci. Rep.">
        <title>Genomic signatures of local adaptation to the degree of environmental predictability in rotifers.</title>
        <authorList>
            <person name="Franch-Gras L."/>
            <person name="Hahn C."/>
            <person name="Garcia-Roger E.M."/>
            <person name="Carmona M.J."/>
            <person name="Serra M."/>
            <person name="Gomez A."/>
        </authorList>
    </citation>
    <scope>NUCLEOTIDE SEQUENCE [LARGE SCALE GENOMIC DNA]</scope>
    <source>
        <strain evidence="4">HYR1</strain>
    </source>
</reference>
<organism evidence="4 5">
    <name type="scientific">Brachionus plicatilis</name>
    <name type="common">Marine rotifer</name>
    <name type="synonym">Brachionus muelleri</name>
    <dbReference type="NCBI Taxonomy" id="10195"/>
    <lineage>
        <taxon>Eukaryota</taxon>
        <taxon>Metazoa</taxon>
        <taxon>Spiralia</taxon>
        <taxon>Gnathifera</taxon>
        <taxon>Rotifera</taxon>
        <taxon>Eurotatoria</taxon>
        <taxon>Monogononta</taxon>
        <taxon>Pseudotrocha</taxon>
        <taxon>Ploima</taxon>
        <taxon>Brachionidae</taxon>
        <taxon>Brachionus</taxon>
    </lineage>
</organism>
<dbReference type="InterPro" id="IPR000719">
    <property type="entry name" value="Prot_kinase_dom"/>
</dbReference>
<evidence type="ECO:0000313" key="4">
    <source>
        <dbReference type="EMBL" id="RNA07276.1"/>
    </source>
</evidence>
<dbReference type="GO" id="GO:0003779">
    <property type="term" value="F:actin binding"/>
    <property type="evidence" value="ECO:0007669"/>
    <property type="project" value="InterPro"/>
</dbReference>
<dbReference type="Proteomes" id="UP000276133">
    <property type="component" value="Unassembled WGS sequence"/>
</dbReference>
<dbReference type="Pfam" id="PF02205">
    <property type="entry name" value="WH2"/>
    <property type="match status" value="1"/>
</dbReference>
<protein>
    <submittedName>
        <fullName evidence="4">Slowpoke-binding-like</fullName>
    </submittedName>
</protein>
<gene>
    <name evidence="4" type="ORF">BpHYR1_048119</name>
</gene>
<name>A0A3M7Q787_BRAPC</name>
<evidence type="ECO:0000313" key="5">
    <source>
        <dbReference type="Proteomes" id="UP000276133"/>
    </source>
</evidence>
<dbReference type="PROSITE" id="PS50011">
    <property type="entry name" value="PROTEIN_KINASE_DOM"/>
    <property type="match status" value="1"/>
</dbReference>
<dbReference type="GO" id="GO:0004672">
    <property type="term" value="F:protein kinase activity"/>
    <property type="evidence" value="ECO:0007669"/>
    <property type="project" value="InterPro"/>
</dbReference>
<feature type="region of interest" description="Disordered" evidence="1">
    <location>
        <begin position="356"/>
        <end position="410"/>
    </location>
</feature>
<dbReference type="SMART" id="SM00246">
    <property type="entry name" value="WH2"/>
    <property type="match status" value="1"/>
</dbReference>
<evidence type="ECO:0000259" key="2">
    <source>
        <dbReference type="PROSITE" id="PS50011"/>
    </source>
</evidence>
<dbReference type="PROSITE" id="PS51082">
    <property type="entry name" value="WH2"/>
    <property type="match status" value="1"/>
</dbReference>
<dbReference type="InterPro" id="IPR003124">
    <property type="entry name" value="WH2_dom"/>
</dbReference>
<evidence type="ECO:0000256" key="1">
    <source>
        <dbReference type="SAM" id="MobiDB-lite"/>
    </source>
</evidence>
<dbReference type="AlphaFoldDB" id="A0A3M7Q787"/>
<dbReference type="GO" id="GO:0005524">
    <property type="term" value="F:ATP binding"/>
    <property type="evidence" value="ECO:0007669"/>
    <property type="project" value="InterPro"/>
</dbReference>
<dbReference type="SUPFAM" id="SSF56112">
    <property type="entry name" value="Protein kinase-like (PK-like)"/>
    <property type="match status" value="1"/>
</dbReference>
<dbReference type="STRING" id="10195.A0A3M7Q787"/>
<feature type="compositionally biased region" description="Pro residues" evidence="1">
    <location>
        <begin position="380"/>
        <end position="391"/>
    </location>
</feature>
<comment type="caution">
    <text evidence="4">The sequence shown here is derived from an EMBL/GenBank/DDBJ whole genome shotgun (WGS) entry which is preliminary data.</text>
</comment>
<evidence type="ECO:0000259" key="3">
    <source>
        <dbReference type="PROSITE" id="PS51082"/>
    </source>
</evidence>
<dbReference type="InterPro" id="IPR011009">
    <property type="entry name" value="Kinase-like_dom_sf"/>
</dbReference>
<proteinExistence type="predicted"/>
<accession>A0A3M7Q787</accession>
<feature type="domain" description="WH2" evidence="3">
    <location>
        <begin position="407"/>
        <end position="424"/>
    </location>
</feature>
<dbReference type="EMBL" id="REGN01007103">
    <property type="protein sequence ID" value="RNA07276.1"/>
    <property type="molecule type" value="Genomic_DNA"/>
</dbReference>